<evidence type="ECO:0000313" key="2">
    <source>
        <dbReference type="Proteomes" id="UP000031014"/>
    </source>
</evidence>
<protein>
    <submittedName>
        <fullName evidence="1">Uncharacterized protein</fullName>
    </submittedName>
</protein>
<proteinExistence type="predicted"/>
<keyword evidence="2" id="KW-1185">Reference proteome</keyword>
<dbReference type="EMBL" id="BASE01000138">
    <property type="protein sequence ID" value="GAM16761.1"/>
    <property type="molecule type" value="Genomic_DNA"/>
</dbReference>
<comment type="caution">
    <text evidence="1">The sequence shown here is derived from an EMBL/GenBank/DDBJ whole genome shotgun (WGS) entry which is preliminary data.</text>
</comment>
<name>A0A0A8XF46_MESS1</name>
<dbReference type="AlphaFoldDB" id="A0A0A8XF46"/>
<organism evidence="1 2">
    <name type="scientific">Mesobacillus selenatarsenatis (strain DSM 18680 / JCM 14380 / FERM P-15431 / SF-1)</name>
    <dbReference type="NCBI Taxonomy" id="1321606"/>
    <lineage>
        <taxon>Bacteria</taxon>
        <taxon>Bacillati</taxon>
        <taxon>Bacillota</taxon>
        <taxon>Bacilli</taxon>
        <taxon>Bacillales</taxon>
        <taxon>Bacillaceae</taxon>
        <taxon>Mesobacillus</taxon>
    </lineage>
</organism>
<reference evidence="1 2" key="1">
    <citation type="submission" date="2013-06" db="EMBL/GenBank/DDBJ databases">
        <title>Whole genome shotgun sequence of Bacillus selenatarsenatis SF-1.</title>
        <authorList>
            <person name="Kuroda M."/>
            <person name="Sei K."/>
            <person name="Yamashita M."/>
            <person name="Ike M."/>
        </authorList>
    </citation>
    <scope>NUCLEOTIDE SEQUENCE [LARGE SCALE GENOMIC DNA]</scope>
    <source>
        <strain evidence="1 2">SF-1</strain>
    </source>
</reference>
<evidence type="ECO:0000313" key="1">
    <source>
        <dbReference type="EMBL" id="GAM16761.1"/>
    </source>
</evidence>
<sequence length="63" mass="7182">MSIEAKINIIKGIYTFSPHAEVCTIPEAGIMNKGVNGKKGHSKNCGKMLEWCYCLKMFEDWWT</sequence>
<accession>A0A0A8XF46</accession>
<dbReference type="Proteomes" id="UP000031014">
    <property type="component" value="Unassembled WGS sequence"/>
</dbReference>
<gene>
    <name evidence="1" type="ORF">SAMD00020551_4991</name>
</gene>
<dbReference type="STRING" id="1321606.SAMD00020551_4991"/>